<dbReference type="HOGENOM" id="CLU_3044273_0_0_4"/>
<dbReference type="STRING" id="888741.HMPREF9098_1078"/>
<sequence length="54" mass="6269">MALRRHTRAWGQLQSPYSTEQGRMGCTSEKSSLHFKWEIVRQSAGCFWDAVKPK</sequence>
<gene>
    <name evidence="1" type="ORF">HMPREF9098_1078</name>
</gene>
<reference evidence="1 2" key="1">
    <citation type="submission" date="2011-01" db="EMBL/GenBank/DDBJ databases">
        <authorList>
            <person name="Muzny D."/>
            <person name="Qin X."/>
            <person name="Deng J."/>
            <person name="Jiang H."/>
            <person name="Liu Y."/>
            <person name="Qu J."/>
            <person name="Song X.-Z."/>
            <person name="Zhang L."/>
            <person name="Thornton R."/>
            <person name="Coyle M."/>
            <person name="Francisco L."/>
            <person name="Jackson L."/>
            <person name="Javaid M."/>
            <person name="Korchina V."/>
            <person name="Kovar C."/>
            <person name="Mata R."/>
            <person name="Mathew T."/>
            <person name="Ngo R."/>
            <person name="Nguyen L."/>
            <person name="Nguyen N."/>
            <person name="Okwuonu G."/>
            <person name="Ongeri F."/>
            <person name="Pham C."/>
            <person name="Simmons D."/>
            <person name="Wilczek-Boney K."/>
            <person name="Hale W."/>
            <person name="Jakkamsetti A."/>
            <person name="Pham P."/>
            <person name="Ruth R."/>
            <person name="San Lucas F."/>
            <person name="Warren J."/>
            <person name="Zhang J."/>
            <person name="Zhao Z."/>
            <person name="Zhou C."/>
            <person name="Zhu D."/>
            <person name="Lee S."/>
            <person name="Bess C."/>
            <person name="Blankenburg K."/>
            <person name="Forbes L."/>
            <person name="Fu Q."/>
            <person name="Gubbala S."/>
            <person name="Hirani K."/>
            <person name="Jayaseelan J.C."/>
            <person name="Lara F."/>
            <person name="Munidasa M."/>
            <person name="Palculict T."/>
            <person name="Patil S."/>
            <person name="Pu L.-L."/>
            <person name="Saada N."/>
            <person name="Tang L."/>
            <person name="Weissenberger G."/>
            <person name="Zhu Y."/>
            <person name="Hemphill L."/>
            <person name="Shang Y."/>
            <person name="Youmans B."/>
            <person name="Ayvaz T."/>
            <person name="Ross M."/>
            <person name="Santibanez J."/>
            <person name="Aqrawi P."/>
            <person name="Gross S."/>
            <person name="Joshi V."/>
            <person name="Fowler G."/>
            <person name="Nazareth L."/>
            <person name="Reid J."/>
            <person name="Worley K."/>
            <person name="Petrosino J."/>
            <person name="Highlander S."/>
            <person name="Gibbs R."/>
        </authorList>
    </citation>
    <scope>NUCLEOTIDE SEQUENCE [LARGE SCALE GENOMIC DNA]</scope>
    <source>
        <strain evidence="1 2">ATCC 33394</strain>
    </source>
</reference>
<dbReference type="EMBL" id="AEWV01000015">
    <property type="protein sequence ID" value="EGC17752.1"/>
    <property type="molecule type" value="Genomic_DNA"/>
</dbReference>
<protein>
    <submittedName>
        <fullName evidence="1">Uncharacterized protein</fullName>
    </submittedName>
</protein>
<comment type="caution">
    <text evidence="1">The sequence shown here is derived from an EMBL/GenBank/DDBJ whole genome shotgun (WGS) entry which is preliminary data.</text>
</comment>
<keyword evidence="2" id="KW-1185">Reference proteome</keyword>
<evidence type="ECO:0000313" key="1">
    <source>
        <dbReference type="EMBL" id="EGC17752.1"/>
    </source>
</evidence>
<dbReference type="RefSeq" id="WP_003782501.1">
    <property type="nucleotide sequence ID" value="NZ_GL870929.1"/>
</dbReference>
<dbReference type="AlphaFoldDB" id="F0EYZ4"/>
<organism evidence="1 2">
    <name type="scientific">Kingella denitrificans ATCC 33394</name>
    <dbReference type="NCBI Taxonomy" id="888741"/>
    <lineage>
        <taxon>Bacteria</taxon>
        <taxon>Pseudomonadati</taxon>
        <taxon>Pseudomonadota</taxon>
        <taxon>Betaproteobacteria</taxon>
        <taxon>Neisseriales</taxon>
        <taxon>Neisseriaceae</taxon>
        <taxon>Kingella</taxon>
    </lineage>
</organism>
<evidence type="ECO:0000313" key="2">
    <source>
        <dbReference type="Proteomes" id="UP000004088"/>
    </source>
</evidence>
<proteinExistence type="predicted"/>
<dbReference type="Proteomes" id="UP000004088">
    <property type="component" value="Unassembled WGS sequence"/>
</dbReference>
<accession>F0EYZ4</accession>
<name>F0EYZ4_9NEIS</name>